<evidence type="ECO:0000313" key="4">
    <source>
        <dbReference type="Proteomes" id="UP000291117"/>
    </source>
</evidence>
<feature type="transmembrane region" description="Helical" evidence="1">
    <location>
        <begin position="6"/>
        <end position="26"/>
    </location>
</feature>
<proteinExistence type="predicted"/>
<gene>
    <name evidence="3" type="ORF">EZ444_05690</name>
</gene>
<dbReference type="EMBL" id="SJSM01000002">
    <property type="protein sequence ID" value="TCC98767.1"/>
    <property type="molecule type" value="Genomic_DNA"/>
</dbReference>
<dbReference type="InterPro" id="IPR029062">
    <property type="entry name" value="Class_I_gatase-like"/>
</dbReference>
<organism evidence="3 4">
    <name type="scientific">Pedobacter hiemivivus</name>
    <dbReference type="NCBI Taxonomy" id="2530454"/>
    <lineage>
        <taxon>Bacteria</taxon>
        <taxon>Pseudomonadati</taxon>
        <taxon>Bacteroidota</taxon>
        <taxon>Sphingobacteriia</taxon>
        <taxon>Sphingobacteriales</taxon>
        <taxon>Sphingobacteriaceae</taxon>
        <taxon>Pedobacter</taxon>
    </lineage>
</organism>
<feature type="transmembrane region" description="Helical" evidence="1">
    <location>
        <begin position="651"/>
        <end position="673"/>
    </location>
</feature>
<dbReference type="RefSeq" id="WP_131607747.1">
    <property type="nucleotide sequence ID" value="NZ_SJSM01000002.1"/>
</dbReference>
<dbReference type="OrthoDB" id="9810200at2"/>
<evidence type="ECO:0000313" key="3">
    <source>
        <dbReference type="EMBL" id="TCC98767.1"/>
    </source>
</evidence>
<dbReference type="AlphaFoldDB" id="A0A4R0NG99"/>
<protein>
    <recommendedName>
        <fullName evidence="2">Aerotolerance regulator N-terminal domain-containing protein</fullName>
    </recommendedName>
</protein>
<keyword evidence="1" id="KW-1133">Transmembrane helix</keyword>
<dbReference type="NCBIfam" id="TIGR02226">
    <property type="entry name" value="two_anch"/>
    <property type="match status" value="1"/>
</dbReference>
<dbReference type="PANTHER" id="PTHR37464">
    <property type="entry name" value="BLL2463 PROTEIN"/>
    <property type="match status" value="1"/>
</dbReference>
<feature type="domain" description="Aerotolerance regulator N-terminal" evidence="2">
    <location>
        <begin position="1"/>
        <end position="76"/>
    </location>
</feature>
<accession>A0A4R0NG99</accession>
<dbReference type="Proteomes" id="UP000291117">
    <property type="component" value="Unassembled WGS sequence"/>
</dbReference>
<keyword evidence="4" id="KW-1185">Reference proteome</keyword>
<keyword evidence="1" id="KW-0472">Membrane</keyword>
<keyword evidence="1" id="KW-0812">Transmembrane</keyword>
<name>A0A4R0NG99_9SPHI</name>
<dbReference type="Pfam" id="PF07584">
    <property type="entry name" value="BatA"/>
    <property type="match status" value="1"/>
</dbReference>
<dbReference type="InterPro" id="IPR024163">
    <property type="entry name" value="Aerotolerance_reg_N"/>
</dbReference>
<sequence>MNFLYPGFLLALLAIAIPIVIHLFNFRKFKKIYFSNVQFLTAVQEQNSSKEKLKNLLVLLCRVLAIIFLVLAFARPFIPSSNLNNINAAGNLISIYIDNSYSMESLNKEGNLLEEAKRKAKEIARAYAMTDQFKLVTNDFEGKHQRAVNKEEFMSLLDGIKISATSRSLLQVINRLETDQAANKNEQAYLLSDFQKNFVGTQPLKTNKDISYSFIKLNANSLPNISADSIWSISPVHLPNQIEQFVVQLQNYGDEDAVDVPLKLSINKQQKAIGNVNIPAGKSLKDTLSFSGLKGGWQKGTLSIKDFPLTFDDELNFTFKVAEDLKVLSISGNPADKYIRSLFSADAYFKLTEMPESNIRYSAFPEYSLIVLDGLKEPSSGLAQQLKLYIENGGSVIVFPDLDANAAIYTPFLTGLSLPAVQQLNVGPAIASTIDLKNSVFKDVFEQVPENIDLPVVNRYFSYAEQNTSNKENILKLPLNKFLFARYNLGAGKVYLSASSLDAKDGNMARHPVFVPLMFKIAFASSREQPFYYVTGKSNVLESAKINLTGNQSLKLVSSGFEVIPEVRQTPGKTLLYVADQVKKSGFYELKKADSVLSVVAFNDDRTESDMHYADKNEIKALFNKQNIMFYNSKKDALSMNIEMKNNSSELWKLCLILAVVFLAIEILLIRFFNPTKNIQTT</sequence>
<comment type="caution">
    <text evidence="3">The sequence shown here is derived from an EMBL/GenBank/DDBJ whole genome shotgun (WGS) entry which is preliminary data.</text>
</comment>
<evidence type="ECO:0000259" key="2">
    <source>
        <dbReference type="Pfam" id="PF07584"/>
    </source>
</evidence>
<reference evidence="3 4" key="1">
    <citation type="submission" date="2019-02" db="EMBL/GenBank/DDBJ databases">
        <title>Pedobacter sp. RP-3-8 sp. nov., isolated from Arctic soil.</title>
        <authorList>
            <person name="Dahal R.H."/>
        </authorList>
    </citation>
    <scope>NUCLEOTIDE SEQUENCE [LARGE SCALE GENOMIC DNA]</scope>
    <source>
        <strain evidence="3 4">RP-3-8</strain>
    </source>
</reference>
<feature type="transmembrane region" description="Helical" evidence="1">
    <location>
        <begin position="56"/>
        <end position="78"/>
    </location>
</feature>
<dbReference type="PANTHER" id="PTHR37464:SF1">
    <property type="entry name" value="BLL2463 PROTEIN"/>
    <property type="match status" value="1"/>
</dbReference>
<dbReference type="SUPFAM" id="SSF52317">
    <property type="entry name" value="Class I glutamine amidotransferase-like"/>
    <property type="match status" value="1"/>
</dbReference>
<evidence type="ECO:0000256" key="1">
    <source>
        <dbReference type="SAM" id="Phobius"/>
    </source>
</evidence>
<dbReference type="InterPro" id="IPR011933">
    <property type="entry name" value="Double_TM_dom"/>
</dbReference>